<evidence type="ECO:0000256" key="1">
    <source>
        <dbReference type="SAM" id="Phobius"/>
    </source>
</evidence>
<keyword evidence="3" id="KW-1185">Reference proteome</keyword>
<gene>
    <name evidence="2" type="ORF">HHI36_020848</name>
</gene>
<comment type="caution">
    <text evidence="2">The sequence shown here is derived from an EMBL/GenBank/DDBJ whole genome shotgun (WGS) entry which is preliminary data.</text>
</comment>
<keyword evidence="1" id="KW-0812">Transmembrane</keyword>
<dbReference type="PANTHER" id="PTHR38640:SF1">
    <property type="entry name" value="GEO09659P1"/>
    <property type="match status" value="1"/>
</dbReference>
<accession>A0ABD2NC37</accession>
<evidence type="ECO:0000313" key="2">
    <source>
        <dbReference type="EMBL" id="KAL3276129.1"/>
    </source>
</evidence>
<evidence type="ECO:0000313" key="3">
    <source>
        <dbReference type="Proteomes" id="UP001516400"/>
    </source>
</evidence>
<protein>
    <submittedName>
        <fullName evidence="2">Uncharacterized protein</fullName>
    </submittedName>
</protein>
<dbReference type="Proteomes" id="UP001516400">
    <property type="component" value="Unassembled WGS sequence"/>
</dbReference>
<keyword evidence="1" id="KW-0472">Membrane</keyword>
<organism evidence="2 3">
    <name type="scientific">Cryptolaemus montrouzieri</name>
    <dbReference type="NCBI Taxonomy" id="559131"/>
    <lineage>
        <taxon>Eukaryota</taxon>
        <taxon>Metazoa</taxon>
        <taxon>Ecdysozoa</taxon>
        <taxon>Arthropoda</taxon>
        <taxon>Hexapoda</taxon>
        <taxon>Insecta</taxon>
        <taxon>Pterygota</taxon>
        <taxon>Neoptera</taxon>
        <taxon>Endopterygota</taxon>
        <taxon>Coleoptera</taxon>
        <taxon>Polyphaga</taxon>
        <taxon>Cucujiformia</taxon>
        <taxon>Coccinelloidea</taxon>
        <taxon>Coccinellidae</taxon>
        <taxon>Scymninae</taxon>
        <taxon>Scymnini</taxon>
        <taxon>Cryptolaemus</taxon>
    </lineage>
</organism>
<sequence length="151" mass="16631">MATVKPSASVGSKLGLKPLNTHTLLYYYVPFQGVLSYTALSINVMNPSLVLRVFPRKDITNILLMNTLLGSGLYLYERPHLKSLGQKERILYSAFGAVTFSLGSVLIWAILRSVIPQNVPLCTVCGLGTSLALMKIARNYTEHVDTLTKKT</sequence>
<dbReference type="PANTHER" id="PTHR38640">
    <property type="entry name" value="GEO09659P1"/>
    <property type="match status" value="1"/>
</dbReference>
<feature type="transmembrane region" description="Helical" evidence="1">
    <location>
        <begin position="25"/>
        <end position="46"/>
    </location>
</feature>
<proteinExistence type="predicted"/>
<reference evidence="2 3" key="1">
    <citation type="journal article" date="2021" name="BMC Biol.">
        <title>Horizontally acquired antibacterial genes associated with adaptive radiation of ladybird beetles.</title>
        <authorList>
            <person name="Li H.S."/>
            <person name="Tang X.F."/>
            <person name="Huang Y.H."/>
            <person name="Xu Z.Y."/>
            <person name="Chen M.L."/>
            <person name="Du X.Y."/>
            <person name="Qiu B.Y."/>
            <person name="Chen P.T."/>
            <person name="Zhang W."/>
            <person name="Slipinski A."/>
            <person name="Escalona H.E."/>
            <person name="Waterhouse R.M."/>
            <person name="Zwick A."/>
            <person name="Pang H."/>
        </authorList>
    </citation>
    <scope>NUCLEOTIDE SEQUENCE [LARGE SCALE GENOMIC DNA]</scope>
    <source>
        <strain evidence="2">SYSU2018</strain>
    </source>
</reference>
<keyword evidence="1" id="KW-1133">Transmembrane helix</keyword>
<dbReference type="EMBL" id="JABFTP020000083">
    <property type="protein sequence ID" value="KAL3276129.1"/>
    <property type="molecule type" value="Genomic_DNA"/>
</dbReference>
<name>A0ABD2NC37_9CUCU</name>
<feature type="transmembrane region" description="Helical" evidence="1">
    <location>
        <begin position="91"/>
        <end position="111"/>
    </location>
</feature>
<dbReference type="AlphaFoldDB" id="A0ABD2NC37"/>
<feature type="transmembrane region" description="Helical" evidence="1">
    <location>
        <begin position="58"/>
        <end position="76"/>
    </location>
</feature>